<dbReference type="InterPro" id="IPR046335">
    <property type="entry name" value="LacI/GalR-like_sensor"/>
</dbReference>
<dbReference type="InterPro" id="IPR028082">
    <property type="entry name" value="Peripla_BP_I"/>
</dbReference>
<dbReference type="PROSITE" id="PS50949">
    <property type="entry name" value="HTH_GNTR"/>
    <property type="match status" value="1"/>
</dbReference>
<accession>A0A174MSL5</accession>
<feature type="domain" description="HTH gntR-type" evidence="4">
    <location>
        <begin position="9"/>
        <end position="77"/>
    </location>
</feature>
<dbReference type="Gene3D" id="3.40.50.2300">
    <property type="match status" value="2"/>
</dbReference>
<reference evidence="6 8" key="2">
    <citation type="submission" date="2018-06" db="EMBL/GenBank/DDBJ databases">
        <authorList>
            <consortium name="Pathogen Informatics"/>
            <person name="Doyle S."/>
        </authorList>
    </citation>
    <scope>NUCLEOTIDE SEQUENCE [LARGE SCALE GENOMIC DNA]</scope>
    <source>
        <strain evidence="6 8">NCTC11224</strain>
    </source>
</reference>
<dbReference type="InterPro" id="IPR036390">
    <property type="entry name" value="WH_DNA-bd_sf"/>
</dbReference>
<gene>
    <name evidence="5" type="primary">araR2</name>
    <name evidence="5" type="ORF">ERS852480_03203</name>
    <name evidence="6" type="ORF">NCTC11224_01783</name>
</gene>
<keyword evidence="2" id="KW-0238">DNA-binding</keyword>
<dbReference type="CDD" id="cd01541">
    <property type="entry name" value="PBP1_AraR"/>
    <property type="match status" value="1"/>
</dbReference>
<evidence type="ECO:0000256" key="2">
    <source>
        <dbReference type="ARBA" id="ARBA00023125"/>
    </source>
</evidence>
<keyword evidence="8" id="KW-1185">Reference proteome</keyword>
<dbReference type="EMBL" id="CZAB01000031">
    <property type="protein sequence ID" value="CUP37697.1"/>
    <property type="molecule type" value="Genomic_DNA"/>
</dbReference>
<dbReference type="Pfam" id="PF13377">
    <property type="entry name" value="Peripla_BP_3"/>
    <property type="match status" value="1"/>
</dbReference>
<evidence type="ECO:0000259" key="4">
    <source>
        <dbReference type="PROSITE" id="PS50949"/>
    </source>
</evidence>
<dbReference type="SUPFAM" id="SSF53822">
    <property type="entry name" value="Periplasmic binding protein-like I"/>
    <property type="match status" value="1"/>
</dbReference>
<evidence type="ECO:0000313" key="6">
    <source>
        <dbReference type="EMBL" id="SQB10461.1"/>
    </source>
</evidence>
<dbReference type="PANTHER" id="PTHR30146">
    <property type="entry name" value="LACI-RELATED TRANSCRIPTIONAL REPRESSOR"/>
    <property type="match status" value="1"/>
</dbReference>
<keyword evidence="3" id="KW-0804">Transcription</keyword>
<dbReference type="InterPro" id="IPR000524">
    <property type="entry name" value="Tscrpt_reg_HTH_GntR"/>
</dbReference>
<sequence>MNTGLSTNKKKSDIIYNRLRAYIDENKFSANLRLPSENALCRQFQVSRDTVRLAMARLVEEKIVIRVKGSGSYINKATALSSRVGLQNSCLKIGLILQGQDSNANSGLIDGIREVLTDTDADLQTFFTDNKFSSERNCLDVVAHQGFDGFIVDGVKASLLNPNLDCYRNIYSKKIPVIFYNNYYKELKYPRVINNDYKCARELIGLLTQAGHKNIAGIFVYDNYQSIEKFRGYVSALRSAGIVFEDDYVKWCISNEAHSDGFYKEIGKFLKSLQKCTAVVCCNYMILQSVLASLKEMKKNVPEDYSLVCFDYSNKDWKETGITCSIHPGYEMGVLVGSRLMQMIRQKDYSDNGYSYLMKPRIYEGRSIRVIR</sequence>
<dbReference type="Pfam" id="PF00392">
    <property type="entry name" value="GntR"/>
    <property type="match status" value="1"/>
</dbReference>
<evidence type="ECO:0000256" key="1">
    <source>
        <dbReference type="ARBA" id="ARBA00023015"/>
    </source>
</evidence>
<dbReference type="RefSeq" id="WP_022202965.1">
    <property type="nucleotide sequence ID" value="NZ_CATYWZ010000022.1"/>
</dbReference>
<protein>
    <submittedName>
        <fullName evidence="5">Arabinose metabolism transcriptional repressor AraR</fullName>
    </submittedName>
</protein>
<organism evidence="5 7">
    <name type="scientific">Enterocloster clostridioformis</name>
    <dbReference type="NCBI Taxonomy" id="1531"/>
    <lineage>
        <taxon>Bacteria</taxon>
        <taxon>Bacillati</taxon>
        <taxon>Bacillota</taxon>
        <taxon>Clostridia</taxon>
        <taxon>Lachnospirales</taxon>
        <taxon>Lachnospiraceae</taxon>
        <taxon>Enterocloster</taxon>
    </lineage>
</organism>
<dbReference type="InterPro" id="IPR036388">
    <property type="entry name" value="WH-like_DNA-bd_sf"/>
</dbReference>
<keyword evidence="1" id="KW-0805">Transcription regulation</keyword>
<dbReference type="Gene3D" id="1.10.10.10">
    <property type="entry name" value="Winged helix-like DNA-binding domain superfamily/Winged helix DNA-binding domain"/>
    <property type="match status" value="1"/>
</dbReference>
<dbReference type="SMART" id="SM00345">
    <property type="entry name" value="HTH_GNTR"/>
    <property type="match status" value="1"/>
</dbReference>
<evidence type="ECO:0000256" key="3">
    <source>
        <dbReference type="ARBA" id="ARBA00023163"/>
    </source>
</evidence>
<evidence type="ECO:0000313" key="8">
    <source>
        <dbReference type="Proteomes" id="UP000251853"/>
    </source>
</evidence>
<reference evidence="5 7" key="1">
    <citation type="submission" date="2015-09" db="EMBL/GenBank/DDBJ databases">
        <authorList>
            <consortium name="Pathogen Informatics"/>
        </authorList>
    </citation>
    <scope>NUCLEOTIDE SEQUENCE [LARGE SCALE GENOMIC DNA]</scope>
    <source>
        <strain evidence="5 7">2789STDY5834865</strain>
    </source>
</reference>
<dbReference type="Proteomes" id="UP000251853">
    <property type="component" value="Unassembled WGS sequence"/>
</dbReference>
<dbReference type="CDD" id="cd07377">
    <property type="entry name" value="WHTH_GntR"/>
    <property type="match status" value="1"/>
</dbReference>
<dbReference type="SUPFAM" id="SSF46785">
    <property type="entry name" value="Winged helix' DNA-binding domain"/>
    <property type="match status" value="1"/>
</dbReference>
<dbReference type="GO" id="GO:0003700">
    <property type="term" value="F:DNA-binding transcription factor activity"/>
    <property type="evidence" value="ECO:0007669"/>
    <property type="project" value="InterPro"/>
</dbReference>
<dbReference type="EMBL" id="UAVW01000004">
    <property type="protein sequence ID" value="SQB10461.1"/>
    <property type="molecule type" value="Genomic_DNA"/>
</dbReference>
<dbReference type="AlphaFoldDB" id="A0A174MSL5"/>
<dbReference type="PANTHER" id="PTHR30146:SF109">
    <property type="entry name" value="HTH-TYPE TRANSCRIPTIONAL REGULATOR GALS"/>
    <property type="match status" value="1"/>
</dbReference>
<dbReference type="InterPro" id="IPR033532">
    <property type="entry name" value="AraR_ligand_bind_dom"/>
</dbReference>
<evidence type="ECO:0000313" key="7">
    <source>
        <dbReference type="Proteomes" id="UP000095512"/>
    </source>
</evidence>
<dbReference type="Proteomes" id="UP000095512">
    <property type="component" value="Unassembled WGS sequence"/>
</dbReference>
<dbReference type="PRINTS" id="PR00035">
    <property type="entry name" value="HTHGNTR"/>
</dbReference>
<name>A0A174MSL5_9FIRM</name>
<dbReference type="GO" id="GO:0000976">
    <property type="term" value="F:transcription cis-regulatory region binding"/>
    <property type="evidence" value="ECO:0007669"/>
    <property type="project" value="TreeGrafter"/>
</dbReference>
<proteinExistence type="predicted"/>
<evidence type="ECO:0000313" key="5">
    <source>
        <dbReference type="EMBL" id="CUP37697.1"/>
    </source>
</evidence>